<evidence type="ECO:0000256" key="1">
    <source>
        <dbReference type="ARBA" id="ARBA00022685"/>
    </source>
</evidence>
<feature type="signal peptide" evidence="3">
    <location>
        <begin position="1"/>
        <end position="27"/>
    </location>
</feature>
<name>A0AAV6UZU2_9ARAC</name>
<dbReference type="InterPro" id="IPR036438">
    <property type="entry name" value="Insulin-like_sf"/>
</dbReference>
<sequence>MVTGSKCSCWVALVFVLVSWSASSVQGDRERLRALVHVCTGHDLYNAIQKACGVKRKRNDQNTQPLQVKLEDVTKTCCAVPCRISLFFLLCS</sequence>
<gene>
    <name evidence="4" type="ORF">JTE90_017689</name>
</gene>
<dbReference type="AlphaFoldDB" id="A0AAV6UZU2"/>
<dbReference type="SUPFAM" id="SSF56994">
    <property type="entry name" value="Insulin-like"/>
    <property type="match status" value="1"/>
</dbReference>
<dbReference type="Proteomes" id="UP000827092">
    <property type="component" value="Unassembled WGS sequence"/>
</dbReference>
<keyword evidence="5" id="KW-1185">Reference proteome</keyword>
<evidence type="ECO:0000313" key="5">
    <source>
        <dbReference type="Proteomes" id="UP000827092"/>
    </source>
</evidence>
<protein>
    <recommendedName>
        <fullName evidence="6">Insulin-like domain-containing protein</fullName>
    </recommendedName>
</protein>
<evidence type="ECO:0000256" key="2">
    <source>
        <dbReference type="ARBA" id="ARBA00022729"/>
    </source>
</evidence>
<feature type="chain" id="PRO_5043439936" description="Insulin-like domain-containing protein" evidence="3">
    <location>
        <begin position="28"/>
        <end position="92"/>
    </location>
</feature>
<reference evidence="4 5" key="1">
    <citation type="journal article" date="2022" name="Nat. Ecol. Evol.">
        <title>A masculinizing supergene underlies an exaggerated male reproductive morph in a spider.</title>
        <authorList>
            <person name="Hendrickx F."/>
            <person name="De Corte Z."/>
            <person name="Sonet G."/>
            <person name="Van Belleghem S.M."/>
            <person name="Kostlbacher S."/>
            <person name="Vangestel C."/>
        </authorList>
    </citation>
    <scope>NUCLEOTIDE SEQUENCE [LARGE SCALE GENOMIC DNA]</scope>
    <source>
        <tissue evidence="4">Whole body</tissue>
    </source>
</reference>
<dbReference type="EMBL" id="JAFNEN010000204">
    <property type="protein sequence ID" value="KAG8189772.1"/>
    <property type="molecule type" value="Genomic_DNA"/>
</dbReference>
<evidence type="ECO:0000256" key="3">
    <source>
        <dbReference type="SAM" id="SignalP"/>
    </source>
</evidence>
<proteinExistence type="predicted"/>
<evidence type="ECO:0000313" key="4">
    <source>
        <dbReference type="EMBL" id="KAG8189772.1"/>
    </source>
</evidence>
<organism evidence="4 5">
    <name type="scientific">Oedothorax gibbosus</name>
    <dbReference type="NCBI Taxonomy" id="931172"/>
    <lineage>
        <taxon>Eukaryota</taxon>
        <taxon>Metazoa</taxon>
        <taxon>Ecdysozoa</taxon>
        <taxon>Arthropoda</taxon>
        <taxon>Chelicerata</taxon>
        <taxon>Arachnida</taxon>
        <taxon>Araneae</taxon>
        <taxon>Araneomorphae</taxon>
        <taxon>Entelegynae</taxon>
        <taxon>Araneoidea</taxon>
        <taxon>Linyphiidae</taxon>
        <taxon>Erigoninae</taxon>
        <taxon>Oedothorax</taxon>
    </lineage>
</organism>
<keyword evidence="1" id="KW-0165">Cleavage on pair of basic residues</keyword>
<keyword evidence="2 3" id="KW-0732">Signal</keyword>
<evidence type="ECO:0008006" key="6">
    <source>
        <dbReference type="Google" id="ProtNLM"/>
    </source>
</evidence>
<comment type="caution">
    <text evidence="4">The sequence shown here is derived from an EMBL/GenBank/DDBJ whole genome shotgun (WGS) entry which is preliminary data.</text>
</comment>
<accession>A0AAV6UZU2</accession>